<organism evidence="2 3">
    <name type="scientific">Armillaria novae-zelandiae</name>
    <dbReference type="NCBI Taxonomy" id="153914"/>
    <lineage>
        <taxon>Eukaryota</taxon>
        <taxon>Fungi</taxon>
        <taxon>Dikarya</taxon>
        <taxon>Basidiomycota</taxon>
        <taxon>Agaricomycotina</taxon>
        <taxon>Agaricomycetes</taxon>
        <taxon>Agaricomycetidae</taxon>
        <taxon>Agaricales</taxon>
        <taxon>Marasmiineae</taxon>
        <taxon>Physalacriaceae</taxon>
        <taxon>Armillaria</taxon>
    </lineage>
</organism>
<feature type="transmembrane region" description="Helical" evidence="1">
    <location>
        <begin position="6"/>
        <end position="21"/>
    </location>
</feature>
<sequence length="82" mass="9296">MYQYHQWYALVVAAYGLFLGLQKRYLLLEGSVLFPVIVILGAQSVYTSDSYCDRLYLSTSSSIARNFLQSPGNRRLKISLAP</sequence>
<feature type="transmembrane region" description="Helical" evidence="1">
    <location>
        <begin position="26"/>
        <end position="46"/>
    </location>
</feature>
<evidence type="ECO:0000313" key="3">
    <source>
        <dbReference type="Proteomes" id="UP001175227"/>
    </source>
</evidence>
<evidence type="ECO:0000313" key="2">
    <source>
        <dbReference type="EMBL" id="KAK0470582.1"/>
    </source>
</evidence>
<gene>
    <name evidence="2" type="ORF">IW261DRAFT_1516829</name>
</gene>
<comment type="caution">
    <text evidence="2">The sequence shown here is derived from an EMBL/GenBank/DDBJ whole genome shotgun (WGS) entry which is preliminary data.</text>
</comment>
<dbReference type="Proteomes" id="UP001175227">
    <property type="component" value="Unassembled WGS sequence"/>
</dbReference>
<keyword evidence="1" id="KW-0472">Membrane</keyword>
<keyword evidence="1" id="KW-1133">Transmembrane helix</keyword>
<name>A0AA39NRM5_9AGAR</name>
<keyword evidence="3" id="KW-1185">Reference proteome</keyword>
<keyword evidence="1" id="KW-0812">Transmembrane</keyword>
<dbReference type="EMBL" id="JAUEPR010000063">
    <property type="protein sequence ID" value="KAK0470582.1"/>
    <property type="molecule type" value="Genomic_DNA"/>
</dbReference>
<accession>A0AA39NRM5</accession>
<dbReference type="AlphaFoldDB" id="A0AA39NRM5"/>
<evidence type="ECO:0000256" key="1">
    <source>
        <dbReference type="SAM" id="Phobius"/>
    </source>
</evidence>
<proteinExistence type="predicted"/>
<protein>
    <submittedName>
        <fullName evidence="2">Uncharacterized protein</fullName>
    </submittedName>
</protein>
<reference evidence="2" key="1">
    <citation type="submission" date="2023-06" db="EMBL/GenBank/DDBJ databases">
        <authorList>
            <consortium name="Lawrence Berkeley National Laboratory"/>
            <person name="Ahrendt S."/>
            <person name="Sahu N."/>
            <person name="Indic B."/>
            <person name="Wong-Bajracharya J."/>
            <person name="Merenyi Z."/>
            <person name="Ke H.-M."/>
            <person name="Monk M."/>
            <person name="Kocsube S."/>
            <person name="Drula E."/>
            <person name="Lipzen A."/>
            <person name="Balint B."/>
            <person name="Henrissat B."/>
            <person name="Andreopoulos B."/>
            <person name="Martin F.M."/>
            <person name="Harder C.B."/>
            <person name="Rigling D."/>
            <person name="Ford K.L."/>
            <person name="Foster G.D."/>
            <person name="Pangilinan J."/>
            <person name="Papanicolaou A."/>
            <person name="Barry K."/>
            <person name="LaButti K."/>
            <person name="Viragh M."/>
            <person name="Koriabine M."/>
            <person name="Yan M."/>
            <person name="Riley R."/>
            <person name="Champramary S."/>
            <person name="Plett K.L."/>
            <person name="Tsai I.J."/>
            <person name="Slot J."/>
            <person name="Sipos G."/>
            <person name="Plett J."/>
            <person name="Nagy L.G."/>
            <person name="Grigoriev I.V."/>
        </authorList>
    </citation>
    <scope>NUCLEOTIDE SEQUENCE</scope>
    <source>
        <strain evidence="2">ICMP 16352</strain>
    </source>
</reference>